<gene>
    <name evidence="2" type="ORF">SAMN04488085_103315</name>
</gene>
<dbReference type="RefSeq" id="WP_245753424.1">
    <property type="nucleotide sequence ID" value="NZ_FOSW01000003.1"/>
</dbReference>
<dbReference type="AlphaFoldDB" id="A0A1I4C5D7"/>
<dbReference type="EMBL" id="FOSW01000003">
    <property type="protein sequence ID" value="SFK75321.1"/>
    <property type="molecule type" value="Genomic_DNA"/>
</dbReference>
<evidence type="ECO:0000256" key="1">
    <source>
        <dbReference type="SAM" id="MobiDB-lite"/>
    </source>
</evidence>
<dbReference type="Pfam" id="PF19457">
    <property type="entry name" value="DUF5994"/>
    <property type="match status" value="1"/>
</dbReference>
<proteinExistence type="predicted"/>
<evidence type="ECO:0000313" key="2">
    <source>
        <dbReference type="EMBL" id="SFK75321.1"/>
    </source>
</evidence>
<dbReference type="InParanoid" id="A0A1I4C5D7"/>
<name>A0A1I4C5D7_9ACTN</name>
<dbReference type="Proteomes" id="UP000199152">
    <property type="component" value="Unassembled WGS sequence"/>
</dbReference>
<organism evidence="2 3">
    <name type="scientific">Geodermatophilus ruber</name>
    <dbReference type="NCBI Taxonomy" id="504800"/>
    <lineage>
        <taxon>Bacteria</taxon>
        <taxon>Bacillati</taxon>
        <taxon>Actinomycetota</taxon>
        <taxon>Actinomycetes</taxon>
        <taxon>Geodermatophilales</taxon>
        <taxon>Geodermatophilaceae</taxon>
        <taxon>Geodermatophilus</taxon>
    </lineage>
</organism>
<protein>
    <submittedName>
        <fullName evidence="2">Uncharacterized protein</fullName>
    </submittedName>
</protein>
<dbReference type="STRING" id="504800.SAMN04488085_103315"/>
<evidence type="ECO:0000313" key="3">
    <source>
        <dbReference type="Proteomes" id="UP000199152"/>
    </source>
</evidence>
<keyword evidence="3" id="KW-1185">Reference proteome</keyword>
<sequence length="185" mass="20079">MSCPNVDEPHQCGPNNRPGLDGGFRAGIDVRVSLRADAGWGSATYDGAWWPRRYDLAAELPELIAELSRRGVRVERFAYSLAAWPLLPRRIAVADGVVRAGGFRSMDPQVVSVTWAGGSRRADLLVVPPETDALTGARALRLCCTRRGLPRSPQIVLATARATPAPQVSVPHQRDRQLSRGFATS</sequence>
<reference evidence="2 3" key="1">
    <citation type="submission" date="2016-10" db="EMBL/GenBank/DDBJ databases">
        <authorList>
            <person name="de Groot N.N."/>
        </authorList>
    </citation>
    <scope>NUCLEOTIDE SEQUENCE [LARGE SCALE GENOMIC DNA]</scope>
    <source>
        <strain evidence="2 3">DSM 45317</strain>
    </source>
</reference>
<dbReference type="InterPro" id="IPR046036">
    <property type="entry name" value="DUF5994"/>
</dbReference>
<accession>A0A1I4C5D7</accession>
<feature type="region of interest" description="Disordered" evidence="1">
    <location>
        <begin position="162"/>
        <end position="185"/>
    </location>
</feature>